<feature type="compositionally biased region" description="Basic and acidic residues" evidence="1">
    <location>
        <begin position="39"/>
        <end position="57"/>
    </location>
</feature>
<feature type="region of interest" description="Disordered" evidence="1">
    <location>
        <begin position="344"/>
        <end position="387"/>
    </location>
</feature>
<feature type="region of interest" description="Disordered" evidence="1">
    <location>
        <begin position="1"/>
        <end position="312"/>
    </location>
</feature>
<dbReference type="OrthoDB" id="1913135at2759"/>
<dbReference type="EMBL" id="CACSLK010032525">
    <property type="protein sequence ID" value="CAA0840412.1"/>
    <property type="molecule type" value="Genomic_DNA"/>
</dbReference>
<organism evidence="2 3">
    <name type="scientific">Striga hermonthica</name>
    <name type="common">Purple witchweed</name>
    <name type="synonym">Buchnera hermonthica</name>
    <dbReference type="NCBI Taxonomy" id="68872"/>
    <lineage>
        <taxon>Eukaryota</taxon>
        <taxon>Viridiplantae</taxon>
        <taxon>Streptophyta</taxon>
        <taxon>Embryophyta</taxon>
        <taxon>Tracheophyta</taxon>
        <taxon>Spermatophyta</taxon>
        <taxon>Magnoliopsida</taxon>
        <taxon>eudicotyledons</taxon>
        <taxon>Gunneridae</taxon>
        <taxon>Pentapetalae</taxon>
        <taxon>asterids</taxon>
        <taxon>lamiids</taxon>
        <taxon>Lamiales</taxon>
        <taxon>Orobanchaceae</taxon>
        <taxon>Buchnereae</taxon>
        <taxon>Striga</taxon>
    </lineage>
</organism>
<proteinExistence type="predicted"/>
<name>A0A9N7RPE1_STRHE</name>
<feature type="compositionally biased region" description="Basic and acidic residues" evidence="1">
    <location>
        <begin position="242"/>
        <end position="305"/>
    </location>
</feature>
<keyword evidence="3" id="KW-1185">Reference proteome</keyword>
<gene>
    <name evidence="2" type="ORF">SHERM_00493</name>
</gene>
<dbReference type="AlphaFoldDB" id="A0A9N7RPE1"/>
<feature type="compositionally biased region" description="Pro residues" evidence="1">
    <location>
        <begin position="1"/>
        <end position="11"/>
    </location>
</feature>
<evidence type="ECO:0000313" key="3">
    <source>
        <dbReference type="Proteomes" id="UP001153555"/>
    </source>
</evidence>
<comment type="caution">
    <text evidence="2">The sequence shown here is derived from an EMBL/GenBank/DDBJ whole genome shotgun (WGS) entry which is preliminary data.</text>
</comment>
<evidence type="ECO:0000313" key="2">
    <source>
        <dbReference type="EMBL" id="CAA0840412.1"/>
    </source>
</evidence>
<feature type="compositionally biased region" description="Basic and acidic residues" evidence="1">
    <location>
        <begin position="148"/>
        <end position="166"/>
    </location>
</feature>
<feature type="compositionally biased region" description="Polar residues" evidence="1">
    <location>
        <begin position="355"/>
        <end position="365"/>
    </location>
</feature>
<feature type="compositionally biased region" description="Basic residues" evidence="1">
    <location>
        <begin position="58"/>
        <end position="78"/>
    </location>
</feature>
<feature type="compositionally biased region" description="Basic and acidic residues" evidence="1">
    <location>
        <begin position="79"/>
        <end position="90"/>
    </location>
</feature>
<feature type="compositionally biased region" description="Basic and acidic residues" evidence="1">
    <location>
        <begin position="193"/>
        <end position="206"/>
    </location>
</feature>
<reference evidence="2" key="1">
    <citation type="submission" date="2019-12" db="EMBL/GenBank/DDBJ databases">
        <authorList>
            <person name="Scholes J."/>
        </authorList>
    </citation>
    <scope>NUCLEOTIDE SEQUENCE</scope>
</reference>
<sequence>MSRCFPFPPPGYERKHRSEGLDLLTEAKCKEKKHKKEKKDKERKKERENEREGSSAKHRDKKDRKKKSKEKKEKHKEKKDRGKDKDKSSISEESTVARNEGIIAENLYPVEYSKESKNFGNEGKCPARLQDQNDGKPSQSSLPSLGNEESKFVQELDRRVRDEKSRGSQLPEKLAFMAEKDRPMLNNASGVLIEKKDGNKNKRDPGNFKNEVSGNMMVQKLMPIGKSKGEGIPRPMNAENGWRLEDKEKYKETAGRKPGDKPNDTGKEIHVKDKNNETKKYDEANIRNENKKGSRQGKLEDEGRDYLGGCDGHKSTGVLNGYNINTVNEENIKKRKDMATNGFLHERETRPIKMQRSSHQSTENGRQLEPPQTLAKSSNDNQAVPNNVEVDNNERLTNGTFEAQKPSSSIPNPHAATVQIVEVSKLPQCDSNTAVVTAEASRSPHPDSKYLAEVLTVPKNMSDWSENDDDQLWLFSDRVPRKPKLDSFELDDDVHVWSEAVHIESADICALPYVVPY</sequence>
<dbReference type="Proteomes" id="UP001153555">
    <property type="component" value="Unassembled WGS sequence"/>
</dbReference>
<protein>
    <recommendedName>
        <fullName evidence="4">Myb-like protein X</fullName>
    </recommendedName>
</protein>
<dbReference type="PANTHER" id="PTHR34660:SF3">
    <property type="entry name" value="RRM DOMAIN-CONTAINING PROTEIN"/>
    <property type="match status" value="1"/>
</dbReference>
<accession>A0A9N7RPE1</accession>
<feature type="compositionally biased region" description="Polar residues" evidence="1">
    <location>
        <begin position="374"/>
        <end position="385"/>
    </location>
</feature>
<evidence type="ECO:0008006" key="4">
    <source>
        <dbReference type="Google" id="ProtNLM"/>
    </source>
</evidence>
<feature type="compositionally biased region" description="Basic and acidic residues" evidence="1">
    <location>
        <begin position="12"/>
        <end position="29"/>
    </location>
</feature>
<dbReference type="PANTHER" id="PTHR34660">
    <property type="entry name" value="MYB-LIKE PROTEIN X"/>
    <property type="match status" value="1"/>
</dbReference>
<feature type="compositionally biased region" description="Polar residues" evidence="1">
    <location>
        <begin position="130"/>
        <end position="144"/>
    </location>
</feature>
<evidence type="ECO:0000256" key="1">
    <source>
        <dbReference type="SAM" id="MobiDB-lite"/>
    </source>
</evidence>